<dbReference type="PRINTS" id="PR00420">
    <property type="entry name" value="RNGMNOXGNASE"/>
</dbReference>
<dbReference type="GO" id="GO:0071949">
    <property type="term" value="F:FAD binding"/>
    <property type="evidence" value="ECO:0007669"/>
    <property type="project" value="InterPro"/>
</dbReference>
<comment type="caution">
    <text evidence="2">The sequence shown here is derived from an EMBL/GenBank/DDBJ whole genome shotgun (WGS) entry which is preliminary data.</text>
</comment>
<feature type="domain" description="FAD-binding" evidence="1">
    <location>
        <begin position="17"/>
        <end position="351"/>
    </location>
</feature>
<name>A0A917TZ40_9ACTN</name>
<dbReference type="Pfam" id="PF01494">
    <property type="entry name" value="FAD_binding_3"/>
    <property type="match status" value="1"/>
</dbReference>
<organism evidence="2 3">
    <name type="scientific">Dactylosporangium sucinum</name>
    <dbReference type="NCBI Taxonomy" id="1424081"/>
    <lineage>
        <taxon>Bacteria</taxon>
        <taxon>Bacillati</taxon>
        <taxon>Actinomycetota</taxon>
        <taxon>Actinomycetes</taxon>
        <taxon>Micromonosporales</taxon>
        <taxon>Micromonosporaceae</taxon>
        <taxon>Dactylosporangium</taxon>
    </lineage>
</organism>
<dbReference type="InterPro" id="IPR036188">
    <property type="entry name" value="FAD/NAD-bd_sf"/>
</dbReference>
<evidence type="ECO:0000259" key="1">
    <source>
        <dbReference type="Pfam" id="PF01494"/>
    </source>
</evidence>
<dbReference type="PANTHER" id="PTHR42685">
    <property type="entry name" value="GERANYLGERANYL DIPHOSPHATE REDUCTASE"/>
    <property type="match status" value="1"/>
</dbReference>
<dbReference type="InterPro" id="IPR050407">
    <property type="entry name" value="Geranylgeranyl_reductase"/>
</dbReference>
<gene>
    <name evidence="2" type="ORF">GCM10007977_053760</name>
</gene>
<dbReference type="Gene3D" id="3.50.50.60">
    <property type="entry name" value="FAD/NAD(P)-binding domain"/>
    <property type="match status" value="1"/>
</dbReference>
<dbReference type="SUPFAM" id="SSF51905">
    <property type="entry name" value="FAD/NAD(P)-binding domain"/>
    <property type="match status" value="1"/>
</dbReference>
<reference evidence="2" key="1">
    <citation type="journal article" date="2014" name="Int. J. Syst. Evol. Microbiol.">
        <title>Complete genome sequence of Corynebacterium casei LMG S-19264T (=DSM 44701T), isolated from a smear-ripened cheese.</title>
        <authorList>
            <consortium name="US DOE Joint Genome Institute (JGI-PGF)"/>
            <person name="Walter F."/>
            <person name="Albersmeier A."/>
            <person name="Kalinowski J."/>
            <person name="Ruckert C."/>
        </authorList>
    </citation>
    <scope>NUCLEOTIDE SEQUENCE</scope>
    <source>
        <strain evidence="2">JCM 19831</strain>
    </source>
</reference>
<sequence length="397" mass="41982">MSPGARAARLDGVNNRSDVVIVGARAAGAATALLLARLGHDVVLLDRAVFPADTLSTHQIARTGVVQLRRWGLLDAVLASGAPAIRQVSFTTGDETVTHTIKDKAGVDLLVAPRRHVLDTLVAEAAADAGATVRFGVTATGLCRDGSGRVVAVTGHDRRGEPVRFDGRFVVGADGLRSMVARATGAAVVEEHAAGGAAQYAYYDGVPWNGVELVIADRSLTGVFPTHDGAACVWICGPSEDAHRARRAGASRAEAFTAYLRRTAPELARRLERGRRVSPVTGMLRTPNVRRAVHGPGWALVGDAAYHRDAVTGHGISDAYRDAELLATALDAALRGTADERVALAGYRHRHELALRELFDLTLALAAYPPVPRFVELQKRLAVAIDTAAADLLALTH</sequence>
<dbReference type="Proteomes" id="UP000642070">
    <property type="component" value="Unassembled WGS sequence"/>
</dbReference>
<evidence type="ECO:0000313" key="3">
    <source>
        <dbReference type="Proteomes" id="UP000642070"/>
    </source>
</evidence>
<accession>A0A917TZ40</accession>
<reference evidence="2" key="2">
    <citation type="submission" date="2020-09" db="EMBL/GenBank/DDBJ databases">
        <authorList>
            <person name="Sun Q."/>
            <person name="Ohkuma M."/>
        </authorList>
    </citation>
    <scope>NUCLEOTIDE SEQUENCE</scope>
    <source>
        <strain evidence="2">JCM 19831</strain>
    </source>
</reference>
<dbReference type="AlphaFoldDB" id="A0A917TZ40"/>
<keyword evidence="3" id="KW-1185">Reference proteome</keyword>
<dbReference type="InterPro" id="IPR002938">
    <property type="entry name" value="FAD-bd"/>
</dbReference>
<dbReference type="PANTHER" id="PTHR42685:SF22">
    <property type="entry name" value="CONDITIONED MEDIUM FACTOR RECEPTOR 1"/>
    <property type="match status" value="1"/>
</dbReference>
<proteinExistence type="predicted"/>
<evidence type="ECO:0000313" key="2">
    <source>
        <dbReference type="EMBL" id="GGM45424.1"/>
    </source>
</evidence>
<protein>
    <submittedName>
        <fullName evidence="2">FAD-dependent oxidoreductase</fullName>
    </submittedName>
</protein>
<dbReference type="EMBL" id="BMPI01000027">
    <property type="protein sequence ID" value="GGM45424.1"/>
    <property type="molecule type" value="Genomic_DNA"/>
</dbReference>